<protein>
    <submittedName>
        <fullName evidence="2">Uncharacterized protein</fullName>
    </submittedName>
</protein>
<evidence type="ECO:0000256" key="1">
    <source>
        <dbReference type="SAM" id="MobiDB-lite"/>
    </source>
</evidence>
<dbReference type="PANTHER" id="PTHR36770:SF1">
    <property type="entry name" value="PHOTOSYSTEM I ASSEMBLY FACTOR PSA3, CHLOROPLASTIC"/>
    <property type="match status" value="1"/>
</dbReference>
<dbReference type="PANTHER" id="PTHR36770">
    <property type="entry name" value="PHOTOSYSTEM I ASSEMBLY FACTOR PSA3, CHLOROPLASTIC"/>
    <property type="match status" value="1"/>
</dbReference>
<dbReference type="Proteomes" id="UP001177003">
    <property type="component" value="Chromosome 3"/>
</dbReference>
<evidence type="ECO:0000313" key="3">
    <source>
        <dbReference type="Proteomes" id="UP001177003"/>
    </source>
</evidence>
<name>A0AA36E064_LACSI</name>
<proteinExistence type="predicted"/>
<gene>
    <name evidence="2" type="ORF">LSALG_LOCUS17021</name>
</gene>
<dbReference type="InterPro" id="IPR037736">
    <property type="entry name" value="PSA3"/>
</dbReference>
<dbReference type="AlphaFoldDB" id="A0AA36E064"/>
<dbReference type="GO" id="GO:0048564">
    <property type="term" value="P:photosystem I assembly"/>
    <property type="evidence" value="ECO:0007669"/>
    <property type="project" value="InterPro"/>
</dbReference>
<sequence>MVVITSITTTTNTSLTHIYTLTCNPSTTSLRYFRHLPKTTNSTISRSSNGVLVIKSYMEDSNTISGFANKVIGALPVIGLVARILTDTGGVGGDFIDFAEFRRRVGRNASVNDSRAFIDFQDRRGKAGDPLYVLMCCWLAALGAGLLKSEEILEGVMRLRISNDIEFEEETFIAMMNEARERRLKSKVPASTIPMEARAEKALDAIYVCCFGRDVIDEEDERQLRIMLKVVFPSVGQNEIDRIVKAKAKKVAEGGEEDRFPEPKPLSKEAVQLQMKDLQFLQQNNDNEFLNVLCEEDDDANDGVEPQNNGKESDKDYVEGSNVLCEEDDDANDGVEPQNNGKESDKDYVEGSNVLCEEDDDANDGVEPQNNGKESDKDYVEGSDYEDSEDDFECSTHNLKVKWNLMKPMCCEINKFAYNWFCLRRIDPMKVLAVFEFILHLLFKRFGLWLATEDEDEINAPGAGAILGQE</sequence>
<dbReference type="EMBL" id="OX465079">
    <property type="protein sequence ID" value="CAI9277077.1"/>
    <property type="molecule type" value="Genomic_DNA"/>
</dbReference>
<feature type="region of interest" description="Disordered" evidence="1">
    <location>
        <begin position="298"/>
        <end position="387"/>
    </location>
</feature>
<keyword evidence="3" id="KW-1185">Reference proteome</keyword>
<accession>A0AA36E064</accession>
<organism evidence="2 3">
    <name type="scientific">Lactuca saligna</name>
    <name type="common">Willowleaf lettuce</name>
    <dbReference type="NCBI Taxonomy" id="75948"/>
    <lineage>
        <taxon>Eukaryota</taxon>
        <taxon>Viridiplantae</taxon>
        <taxon>Streptophyta</taxon>
        <taxon>Embryophyta</taxon>
        <taxon>Tracheophyta</taxon>
        <taxon>Spermatophyta</taxon>
        <taxon>Magnoliopsida</taxon>
        <taxon>eudicotyledons</taxon>
        <taxon>Gunneridae</taxon>
        <taxon>Pentapetalae</taxon>
        <taxon>asterids</taxon>
        <taxon>campanulids</taxon>
        <taxon>Asterales</taxon>
        <taxon>Asteraceae</taxon>
        <taxon>Cichorioideae</taxon>
        <taxon>Cichorieae</taxon>
        <taxon>Lactucinae</taxon>
        <taxon>Lactuca</taxon>
    </lineage>
</organism>
<evidence type="ECO:0000313" key="2">
    <source>
        <dbReference type="EMBL" id="CAI9277077.1"/>
    </source>
</evidence>
<reference evidence="2" key="1">
    <citation type="submission" date="2023-04" db="EMBL/GenBank/DDBJ databases">
        <authorList>
            <person name="Vijverberg K."/>
            <person name="Xiong W."/>
            <person name="Schranz E."/>
        </authorList>
    </citation>
    <scope>NUCLEOTIDE SEQUENCE</scope>
</reference>